<evidence type="ECO:0000256" key="11">
    <source>
        <dbReference type="ARBA" id="ARBA00022989"/>
    </source>
</evidence>
<evidence type="ECO:0000256" key="10">
    <source>
        <dbReference type="ARBA" id="ARBA00022840"/>
    </source>
</evidence>
<name>A0ABX6N466_9BURK</name>
<dbReference type="Gene3D" id="3.30.565.10">
    <property type="entry name" value="Histidine kinase-like ATPase, C-terminal domain"/>
    <property type="match status" value="1"/>
</dbReference>
<protein>
    <recommendedName>
        <fullName evidence="3">histidine kinase</fullName>
        <ecNumber evidence="3">2.7.13.3</ecNumber>
    </recommendedName>
</protein>
<dbReference type="Pfam" id="PF00512">
    <property type="entry name" value="HisKA"/>
    <property type="match status" value="1"/>
</dbReference>
<dbReference type="EC" id="2.7.13.3" evidence="3"/>
<dbReference type="PRINTS" id="PR00344">
    <property type="entry name" value="BCTRLSENSOR"/>
</dbReference>
<dbReference type="CDD" id="cd00075">
    <property type="entry name" value="HATPase"/>
    <property type="match status" value="1"/>
</dbReference>
<evidence type="ECO:0000256" key="13">
    <source>
        <dbReference type="ARBA" id="ARBA00023136"/>
    </source>
</evidence>
<evidence type="ECO:0000256" key="12">
    <source>
        <dbReference type="ARBA" id="ARBA00023012"/>
    </source>
</evidence>
<dbReference type="PANTHER" id="PTHR45528">
    <property type="entry name" value="SENSOR HISTIDINE KINASE CPXA"/>
    <property type="match status" value="1"/>
</dbReference>
<evidence type="ECO:0000313" key="18">
    <source>
        <dbReference type="EMBL" id="QJR28883.1"/>
    </source>
</evidence>
<evidence type="ECO:0000256" key="7">
    <source>
        <dbReference type="ARBA" id="ARBA00022692"/>
    </source>
</evidence>
<organism evidence="18 19">
    <name type="scientific">Limnobacter profundi</name>
    <dbReference type="NCBI Taxonomy" id="2732163"/>
    <lineage>
        <taxon>Bacteria</taxon>
        <taxon>Pseudomonadati</taxon>
        <taxon>Pseudomonadota</taxon>
        <taxon>Betaproteobacteria</taxon>
        <taxon>Burkholderiales</taxon>
        <taxon>Burkholderiaceae</taxon>
        <taxon>Limnobacter</taxon>
    </lineage>
</organism>
<keyword evidence="8" id="KW-0547">Nucleotide-binding</keyword>
<keyword evidence="11 15" id="KW-1133">Transmembrane helix</keyword>
<keyword evidence="10" id="KW-0067">ATP-binding</keyword>
<feature type="transmembrane region" description="Helical" evidence="15">
    <location>
        <begin position="191"/>
        <end position="215"/>
    </location>
</feature>
<keyword evidence="13 15" id="KW-0472">Membrane</keyword>
<feature type="domain" description="HAMP" evidence="17">
    <location>
        <begin position="216"/>
        <end position="268"/>
    </location>
</feature>
<dbReference type="SUPFAM" id="SSF158472">
    <property type="entry name" value="HAMP domain-like"/>
    <property type="match status" value="1"/>
</dbReference>
<keyword evidence="9 18" id="KW-0418">Kinase</keyword>
<dbReference type="GO" id="GO:0016301">
    <property type="term" value="F:kinase activity"/>
    <property type="evidence" value="ECO:0007669"/>
    <property type="project" value="UniProtKB-KW"/>
</dbReference>
<keyword evidence="6" id="KW-0808">Transferase</keyword>
<keyword evidence="14" id="KW-0175">Coiled coil</keyword>
<dbReference type="CDD" id="cd00082">
    <property type="entry name" value="HisKA"/>
    <property type="match status" value="1"/>
</dbReference>
<evidence type="ECO:0000256" key="9">
    <source>
        <dbReference type="ARBA" id="ARBA00022777"/>
    </source>
</evidence>
<evidence type="ECO:0000256" key="3">
    <source>
        <dbReference type="ARBA" id="ARBA00012438"/>
    </source>
</evidence>
<proteinExistence type="predicted"/>
<dbReference type="InterPro" id="IPR003594">
    <property type="entry name" value="HATPase_dom"/>
</dbReference>
<evidence type="ECO:0000259" key="16">
    <source>
        <dbReference type="PROSITE" id="PS50109"/>
    </source>
</evidence>
<dbReference type="SMART" id="SM00304">
    <property type="entry name" value="HAMP"/>
    <property type="match status" value="1"/>
</dbReference>
<keyword evidence="5" id="KW-0597">Phosphoprotein</keyword>
<dbReference type="EMBL" id="CP053084">
    <property type="protein sequence ID" value="QJR28883.1"/>
    <property type="molecule type" value="Genomic_DNA"/>
</dbReference>
<keyword evidence="4" id="KW-1003">Cell membrane</keyword>
<gene>
    <name evidence="18" type="ORF">HKT17_03735</name>
</gene>
<evidence type="ECO:0000256" key="2">
    <source>
        <dbReference type="ARBA" id="ARBA00004651"/>
    </source>
</evidence>
<dbReference type="Proteomes" id="UP000501130">
    <property type="component" value="Chromosome"/>
</dbReference>
<dbReference type="Gene3D" id="1.10.287.130">
    <property type="match status" value="1"/>
</dbReference>
<dbReference type="SUPFAM" id="SSF55874">
    <property type="entry name" value="ATPase domain of HSP90 chaperone/DNA topoisomerase II/histidine kinase"/>
    <property type="match status" value="1"/>
</dbReference>
<keyword evidence="12" id="KW-0902">Two-component regulatory system</keyword>
<evidence type="ECO:0000256" key="14">
    <source>
        <dbReference type="SAM" id="Coils"/>
    </source>
</evidence>
<dbReference type="Pfam" id="PF02518">
    <property type="entry name" value="HATPase_c"/>
    <property type="match status" value="1"/>
</dbReference>
<dbReference type="PROSITE" id="PS50885">
    <property type="entry name" value="HAMP"/>
    <property type="match status" value="1"/>
</dbReference>
<keyword evidence="19" id="KW-1185">Reference proteome</keyword>
<evidence type="ECO:0000256" key="6">
    <source>
        <dbReference type="ARBA" id="ARBA00022679"/>
    </source>
</evidence>
<sequence>MFKTRILLAFVALALVAVAQGVIGYLAMATASQNVQKGRVANELLVGYMDLLSNKQLLRTQLTNEMTGLESDPQQSQVYYYNMIRALDTLDRLAETSKGLTLGDEALLPEHDERSQSLIILRKGVDQLGSVMTASEWKFEAVTPQQKRQKLDQIFDVSDGQDLRVALTQSIARERLITARDRAAADVSLNFMTNVVVIATIGLALFMVLLGFYFVRSLSKPVERLIKGAEALQAGNLSYRIPAFGRDEFSQVGRSMNDMAREIARLRANDQQAREQLEIQVSERTNDLQEALHRLEKIELRRRQMFADISHELKTPTTAIRGEAEISLRHGGNSNAECKETLERIVQYAQQLNYIVDDMLTLARSDIDALVLDRRAVDVSTLCHESIAYFRPQISQKGCVVEAQIQSDSLVLGDAQRLKQVLNIVLDNAIQYSGAKAVIRISTASVEDAENMRRCEVTIEDNGPGIPENELSRVFERHYRGTMAKLIRPDGSGLGLPLAAAIVRAHHGTIEIISEENKGCRVTINLPAFDSVIEDAV</sequence>
<dbReference type="InterPro" id="IPR036890">
    <property type="entry name" value="HATPase_C_sf"/>
</dbReference>
<evidence type="ECO:0000256" key="5">
    <source>
        <dbReference type="ARBA" id="ARBA00022553"/>
    </source>
</evidence>
<dbReference type="InterPro" id="IPR036097">
    <property type="entry name" value="HisK_dim/P_sf"/>
</dbReference>
<dbReference type="RefSeq" id="WP_171097932.1">
    <property type="nucleotide sequence ID" value="NZ_CP053084.1"/>
</dbReference>
<feature type="coiled-coil region" evidence="14">
    <location>
        <begin position="256"/>
        <end position="294"/>
    </location>
</feature>
<evidence type="ECO:0000256" key="1">
    <source>
        <dbReference type="ARBA" id="ARBA00000085"/>
    </source>
</evidence>
<evidence type="ECO:0000256" key="4">
    <source>
        <dbReference type="ARBA" id="ARBA00022475"/>
    </source>
</evidence>
<feature type="domain" description="Histidine kinase" evidence="16">
    <location>
        <begin position="308"/>
        <end position="530"/>
    </location>
</feature>
<dbReference type="InterPro" id="IPR003661">
    <property type="entry name" value="HisK_dim/P_dom"/>
</dbReference>
<dbReference type="InterPro" id="IPR004358">
    <property type="entry name" value="Sig_transdc_His_kin-like_C"/>
</dbReference>
<evidence type="ECO:0000256" key="8">
    <source>
        <dbReference type="ARBA" id="ARBA00022741"/>
    </source>
</evidence>
<keyword evidence="7 15" id="KW-0812">Transmembrane</keyword>
<dbReference type="PROSITE" id="PS50109">
    <property type="entry name" value="HIS_KIN"/>
    <property type="match status" value="1"/>
</dbReference>
<dbReference type="SMART" id="SM00388">
    <property type="entry name" value="HisKA"/>
    <property type="match status" value="1"/>
</dbReference>
<evidence type="ECO:0000259" key="17">
    <source>
        <dbReference type="PROSITE" id="PS50885"/>
    </source>
</evidence>
<accession>A0ABX6N466</accession>
<evidence type="ECO:0000313" key="19">
    <source>
        <dbReference type="Proteomes" id="UP000501130"/>
    </source>
</evidence>
<comment type="catalytic activity">
    <reaction evidence="1">
        <text>ATP + protein L-histidine = ADP + protein N-phospho-L-histidine.</text>
        <dbReference type="EC" id="2.7.13.3"/>
    </reaction>
</comment>
<comment type="subcellular location">
    <subcellularLocation>
        <location evidence="2">Cell membrane</location>
        <topology evidence="2">Multi-pass membrane protein</topology>
    </subcellularLocation>
</comment>
<dbReference type="InterPro" id="IPR005467">
    <property type="entry name" value="His_kinase_dom"/>
</dbReference>
<dbReference type="Pfam" id="PF00672">
    <property type="entry name" value="HAMP"/>
    <property type="match status" value="1"/>
</dbReference>
<dbReference type="InterPro" id="IPR050398">
    <property type="entry name" value="HssS/ArlS-like"/>
</dbReference>
<evidence type="ECO:0000256" key="15">
    <source>
        <dbReference type="SAM" id="Phobius"/>
    </source>
</evidence>
<dbReference type="SMART" id="SM00387">
    <property type="entry name" value="HATPase_c"/>
    <property type="match status" value="1"/>
</dbReference>
<dbReference type="Gene3D" id="6.10.340.10">
    <property type="match status" value="1"/>
</dbReference>
<dbReference type="SUPFAM" id="SSF47384">
    <property type="entry name" value="Homodimeric domain of signal transducing histidine kinase"/>
    <property type="match status" value="1"/>
</dbReference>
<reference evidence="18 19" key="1">
    <citation type="submission" date="2020-05" db="EMBL/GenBank/DDBJ databases">
        <title>Compete genome of Limnobacter sp. SAORIC-580.</title>
        <authorList>
            <person name="Song J."/>
            <person name="Cho J.-C."/>
        </authorList>
    </citation>
    <scope>NUCLEOTIDE SEQUENCE [LARGE SCALE GENOMIC DNA]</scope>
    <source>
        <strain evidence="18 19">SAORIC-580</strain>
    </source>
</reference>
<dbReference type="InterPro" id="IPR003660">
    <property type="entry name" value="HAMP_dom"/>
</dbReference>
<dbReference type="CDD" id="cd06225">
    <property type="entry name" value="HAMP"/>
    <property type="match status" value="1"/>
</dbReference>
<dbReference type="PANTHER" id="PTHR45528:SF1">
    <property type="entry name" value="SENSOR HISTIDINE KINASE CPXA"/>
    <property type="match status" value="1"/>
</dbReference>